<dbReference type="SUPFAM" id="SSF52540">
    <property type="entry name" value="P-loop containing nucleoside triphosphate hydrolases"/>
    <property type="match status" value="1"/>
</dbReference>
<organism evidence="4 5">
    <name type="scientific">Alicyclobacillus macrosporangiidus</name>
    <dbReference type="NCBI Taxonomy" id="392015"/>
    <lineage>
        <taxon>Bacteria</taxon>
        <taxon>Bacillati</taxon>
        <taxon>Bacillota</taxon>
        <taxon>Bacilli</taxon>
        <taxon>Bacillales</taxon>
        <taxon>Alicyclobacillaceae</taxon>
        <taxon>Alicyclobacillus</taxon>
    </lineage>
</organism>
<dbReference type="RefSeq" id="WP_083430049.1">
    <property type="nucleotide sequence ID" value="NZ_FPBV01000001.1"/>
</dbReference>
<name>A0A1I7FBN9_9BACL</name>
<dbReference type="eggNOG" id="COG1131">
    <property type="taxonomic scope" value="Bacteria"/>
</dbReference>
<dbReference type="STRING" id="392015.SAMN05421543_101165"/>
<dbReference type="Gene3D" id="3.40.50.300">
    <property type="entry name" value="P-loop containing nucleotide triphosphate hydrolases"/>
    <property type="match status" value="1"/>
</dbReference>
<dbReference type="InterPro" id="IPR017871">
    <property type="entry name" value="ABC_transporter-like_CS"/>
</dbReference>
<dbReference type="EMBL" id="FPBV01000001">
    <property type="protein sequence ID" value="SFU33584.1"/>
    <property type="molecule type" value="Genomic_DNA"/>
</dbReference>
<evidence type="ECO:0000313" key="4">
    <source>
        <dbReference type="EMBL" id="SFU33584.1"/>
    </source>
</evidence>
<dbReference type="GO" id="GO:0016887">
    <property type="term" value="F:ATP hydrolysis activity"/>
    <property type="evidence" value="ECO:0007669"/>
    <property type="project" value="InterPro"/>
</dbReference>
<dbReference type="GO" id="GO:0005524">
    <property type="term" value="F:ATP binding"/>
    <property type="evidence" value="ECO:0007669"/>
    <property type="project" value="UniProtKB-KW"/>
</dbReference>
<dbReference type="InterPro" id="IPR003439">
    <property type="entry name" value="ABC_transporter-like_ATP-bd"/>
</dbReference>
<dbReference type="PANTHER" id="PTHR43582">
    <property type="entry name" value="LINEARMYCIN RESISTANCE ATP-BINDING PROTEIN LNRL"/>
    <property type="match status" value="1"/>
</dbReference>
<dbReference type="PROSITE" id="PS00211">
    <property type="entry name" value="ABC_TRANSPORTER_1"/>
    <property type="match status" value="1"/>
</dbReference>
<feature type="domain" description="ABC transporter" evidence="3">
    <location>
        <begin position="2"/>
        <end position="232"/>
    </location>
</feature>
<dbReference type="InterPro" id="IPR003593">
    <property type="entry name" value="AAA+_ATPase"/>
</dbReference>
<proteinExistence type="predicted"/>
<keyword evidence="1" id="KW-0547">Nucleotide-binding</keyword>
<keyword evidence="5" id="KW-1185">Reference proteome</keyword>
<dbReference type="OrthoDB" id="2290519at2"/>
<evidence type="ECO:0000256" key="1">
    <source>
        <dbReference type="ARBA" id="ARBA00022741"/>
    </source>
</evidence>
<dbReference type="InterPro" id="IPR027417">
    <property type="entry name" value="P-loop_NTPase"/>
</dbReference>
<dbReference type="Proteomes" id="UP000183508">
    <property type="component" value="Unassembled WGS sequence"/>
</dbReference>
<dbReference type="AlphaFoldDB" id="A0A1I7FBN9"/>
<accession>A0A1I7FBN9</accession>
<dbReference type="Pfam" id="PF00005">
    <property type="entry name" value="ABC_tran"/>
    <property type="match status" value="1"/>
</dbReference>
<gene>
    <name evidence="4" type="ORF">SAMN05421543_101165</name>
</gene>
<evidence type="ECO:0000313" key="5">
    <source>
        <dbReference type="Proteomes" id="UP000183508"/>
    </source>
</evidence>
<evidence type="ECO:0000256" key="2">
    <source>
        <dbReference type="ARBA" id="ARBA00022840"/>
    </source>
</evidence>
<evidence type="ECO:0000259" key="3">
    <source>
        <dbReference type="PROSITE" id="PS50893"/>
    </source>
</evidence>
<protein>
    <submittedName>
        <fullName evidence="4">ABC-2 type transport system ATP-binding protein</fullName>
    </submittedName>
</protein>
<dbReference type="PROSITE" id="PS50893">
    <property type="entry name" value="ABC_TRANSPORTER_2"/>
    <property type="match status" value="1"/>
</dbReference>
<sequence length="313" mass="34419">MLEVRDLRKTYGSHVAVDGVSFTVSPGDAFGLLGPNGAGKSTTIAMVSGLIQPDSGEVLLQGHSLRAHPRFVKQRLGLVPQHIALHERLTAEENLRYWGQVYGVHGARLRDNVEWCLRVAGLTDHRKQRVERFSGGMKRRLNIAVGLIHRPEVLIMDEPTVGIDAQSRNHILDTVRELNRDGMTVIYTSHYMQEVEYLCNRLAILDHGRMIAYGALDDVRLLAGGLSTVRMDLDGDPAPALDALQQALPAERVEAGEGRISFHVRDPGPAVGKAVLALSQYGIAPLRIDIERPNLEAAFLQLTGRRLRDGGDA</sequence>
<dbReference type="SMART" id="SM00382">
    <property type="entry name" value="AAA"/>
    <property type="match status" value="1"/>
</dbReference>
<keyword evidence="2 4" id="KW-0067">ATP-binding</keyword>
<reference evidence="5" key="1">
    <citation type="submission" date="2016-10" db="EMBL/GenBank/DDBJ databases">
        <authorList>
            <person name="Varghese N."/>
        </authorList>
    </citation>
    <scope>NUCLEOTIDE SEQUENCE [LARGE SCALE GENOMIC DNA]</scope>
    <source>
        <strain evidence="5">DSM 17980</strain>
    </source>
</reference>
<dbReference type="PANTHER" id="PTHR43582:SF2">
    <property type="entry name" value="LINEARMYCIN RESISTANCE ATP-BINDING PROTEIN LNRL"/>
    <property type="match status" value="1"/>
</dbReference>